<dbReference type="GeneID" id="60328029"/>
<dbReference type="InterPro" id="IPR044925">
    <property type="entry name" value="His-Me_finger_sf"/>
</dbReference>
<name>A0A385DQI1_9CAUD</name>
<evidence type="ECO:0000259" key="1">
    <source>
        <dbReference type="Pfam" id="PF13392"/>
    </source>
</evidence>
<protein>
    <submittedName>
        <fullName evidence="2">HNH endonuclease</fullName>
    </submittedName>
</protein>
<dbReference type="Pfam" id="PF13392">
    <property type="entry name" value="HNH_3"/>
    <property type="match status" value="1"/>
</dbReference>
<sequence>MTLTFKPATRVNLPIPAWIYEYRLLRRCEVDENGCWLWQGPLNPAGYGSTIRAWHKGWLPHRLAFTVMVGPIIGDNQIDHLCRVRNCINPKHLEQVTQAENLRRQGAAVTHCPRNHEYTPENTYKSSDGLRRCRECGRIRSRERARRKKAEMA</sequence>
<dbReference type="Gene3D" id="3.90.75.10">
    <property type="entry name" value="Homing Intron 3 (I-ppo) Encoded Endonuclease, Chain A"/>
    <property type="match status" value="1"/>
</dbReference>
<dbReference type="InterPro" id="IPR003615">
    <property type="entry name" value="HNH_nuc"/>
</dbReference>
<dbReference type="EMBL" id="MH669001">
    <property type="protein sequence ID" value="AXQ60765.1"/>
    <property type="molecule type" value="Genomic_DNA"/>
</dbReference>
<organism evidence="2 3">
    <name type="scientific">Mycobacterium phage EleanorGeorge</name>
    <dbReference type="NCBI Taxonomy" id="2301563"/>
    <lineage>
        <taxon>Viruses</taxon>
        <taxon>Duplodnaviria</taxon>
        <taxon>Heunggongvirae</taxon>
        <taxon>Uroviricota</taxon>
        <taxon>Caudoviricetes</taxon>
        <taxon>Gracegardnervirinae</taxon>
        <taxon>Cheoctovirus</taxon>
        <taxon>Cheoctovirus eleanorgeorge</taxon>
    </lineage>
</organism>
<evidence type="ECO:0000313" key="2">
    <source>
        <dbReference type="EMBL" id="AXQ60765.1"/>
    </source>
</evidence>
<gene>
    <name evidence="2" type="primary">65</name>
    <name evidence="2" type="ORF">SEA_ELEANORGEORGE_65</name>
</gene>
<dbReference type="SUPFAM" id="SSF54060">
    <property type="entry name" value="His-Me finger endonucleases"/>
    <property type="match status" value="1"/>
</dbReference>
<dbReference type="KEGG" id="vg:60328029"/>
<keyword evidence="3" id="KW-1185">Reference proteome</keyword>
<keyword evidence="2" id="KW-0378">Hydrolase</keyword>
<proteinExistence type="predicted"/>
<keyword evidence="2" id="KW-0255">Endonuclease</keyword>
<feature type="domain" description="HNH nuclease" evidence="1">
    <location>
        <begin position="61"/>
        <end position="103"/>
    </location>
</feature>
<dbReference type="Proteomes" id="UP000263302">
    <property type="component" value="Segment"/>
</dbReference>
<dbReference type="RefSeq" id="YP_009956516.1">
    <property type="nucleotide sequence ID" value="NC_051652.1"/>
</dbReference>
<dbReference type="InterPro" id="IPR044930">
    <property type="entry name" value="Homing_endonuclease_His-Me"/>
</dbReference>
<accession>A0A385DQI1</accession>
<reference evidence="2 3" key="1">
    <citation type="submission" date="2018-07" db="EMBL/GenBank/DDBJ databases">
        <authorList>
            <person name="Connors B.J."/>
            <person name="Scrudato M."/>
            <person name="Alvarez Y."/>
            <person name="Drake L."/>
            <person name="Cabrera M."/>
            <person name="Arno R."/>
            <person name="Gurney S.M.R."/>
            <person name="Garlena R.A."/>
            <person name="Russell D.A."/>
            <person name="Pope W.H."/>
            <person name="Jacobs-Sera D."/>
            <person name="Hatfull G.F."/>
        </authorList>
    </citation>
    <scope>NUCLEOTIDE SEQUENCE [LARGE SCALE GENOMIC DNA]</scope>
</reference>
<evidence type="ECO:0000313" key="3">
    <source>
        <dbReference type="Proteomes" id="UP000263302"/>
    </source>
</evidence>
<keyword evidence="2" id="KW-0540">Nuclease</keyword>
<dbReference type="GO" id="GO:0004519">
    <property type="term" value="F:endonuclease activity"/>
    <property type="evidence" value="ECO:0007669"/>
    <property type="project" value="UniProtKB-KW"/>
</dbReference>